<dbReference type="PANTHER" id="PTHR32282:SF33">
    <property type="entry name" value="PEPTIDOGLYCAN GLYCOSYLTRANSFERASE"/>
    <property type="match status" value="1"/>
</dbReference>
<proteinExistence type="predicted"/>
<accession>A0ABS6UGB0</accession>
<dbReference type="RefSeq" id="WP_218596201.1">
    <property type="nucleotide sequence ID" value="NZ_JADQDF010000001.1"/>
</dbReference>
<dbReference type="Pfam" id="PF00905">
    <property type="entry name" value="Transpeptidase"/>
    <property type="match status" value="1"/>
</dbReference>
<dbReference type="Pfam" id="PF00912">
    <property type="entry name" value="Transgly"/>
    <property type="match status" value="1"/>
</dbReference>
<dbReference type="InterPro" id="IPR001264">
    <property type="entry name" value="Glyco_trans_51"/>
</dbReference>
<protein>
    <submittedName>
        <fullName evidence="5">Penicillin-binding protein</fullName>
    </submittedName>
</protein>
<sequence>MTQVRQRGTQARHRPVRLPSTGSGAVGGALLRLTLVVLATGALLGGLLAAPVAGLARVTPRTLPGAGAITLPDPDAVPLGTLVTDAGGAPIARLYEQYRVPTGPDGVARVLEDAVVAIEDRRFREHGGVDVRSLGRALATNLRASGNPLSGQGASTITMQYVKNHRLLTAGSAAERDAADAPTLARKLVDVQVALRLEERLTKDEILARYLDTVYFGNGAYGVTAAARTYFDTVPTELDLAQAALLAALVRAPETYDPAENPEAALARRDLVLDAMVEVGSVTAAQAATASESGLGLVEPLRVAEDGCVNARPGTGFFCRYLLAYLGDVGLGAEELRTGGYTIRSTLDLRVTDAARRAAADQVPVDGTRGIANAVAVVQPGRERHRVLALAANRALGPDASAGQSSYPLPSAAVPYGAGSTYKIFTAAAALEQGLGVETELPAPETYTSQVFLDDGEPYEVSGDAGTPDEVDLQEALAQSPNTTFVQLLDQLGSVDPVVDVARRLGLRESLREPGTQGRTVGEAVRAEQRASFTLGPVPTSPLELANVATTIVSGGIWCPPSPVDAVLDSTGTPVPLAEAPCEQAVDEDLAASLAFALSEDHTGGTATTAAQAAGWERPMIGKTGTTQQNLSAAFVGATPQLAGAVITWADGSPPRPVCDGAPPRLCDEGTLFGGTVPARTWFATMAPLHDGVPVVGLPEQAAPGYRTGQLGPPVG</sequence>
<feature type="region of interest" description="Disordered" evidence="2">
    <location>
        <begin position="1"/>
        <end position="20"/>
    </location>
</feature>
<feature type="domain" description="Glycosyl transferase family 51" evidence="4">
    <location>
        <begin position="89"/>
        <end position="276"/>
    </location>
</feature>
<evidence type="ECO:0000259" key="4">
    <source>
        <dbReference type="Pfam" id="PF00912"/>
    </source>
</evidence>
<gene>
    <name evidence="5" type="ORF">I4I82_26935</name>
</gene>
<evidence type="ECO:0000259" key="3">
    <source>
        <dbReference type="Pfam" id="PF00905"/>
    </source>
</evidence>
<evidence type="ECO:0000313" key="6">
    <source>
        <dbReference type="Proteomes" id="UP000694300"/>
    </source>
</evidence>
<organism evidence="5 6">
    <name type="scientific">Pseudonocardia oceani</name>
    <dbReference type="NCBI Taxonomy" id="2792013"/>
    <lineage>
        <taxon>Bacteria</taxon>
        <taxon>Bacillati</taxon>
        <taxon>Actinomycetota</taxon>
        <taxon>Actinomycetes</taxon>
        <taxon>Pseudonocardiales</taxon>
        <taxon>Pseudonocardiaceae</taxon>
        <taxon>Pseudonocardia</taxon>
    </lineage>
</organism>
<dbReference type="PANTHER" id="PTHR32282">
    <property type="entry name" value="BINDING PROTEIN TRANSPEPTIDASE, PUTATIVE-RELATED"/>
    <property type="match status" value="1"/>
</dbReference>
<reference evidence="5 6" key="1">
    <citation type="submission" date="2020-11" db="EMBL/GenBank/DDBJ databases">
        <title>Pseudonocardia abyssalis sp. nov. and Pseudonocardia oceani sp. nov., description and phylogenomic analysis of two novel actinomycetes isolated from the deep Southern Ocean.</title>
        <authorList>
            <person name="Parra J."/>
        </authorList>
    </citation>
    <scope>NUCLEOTIDE SEQUENCE [LARGE SCALE GENOMIC DNA]</scope>
    <source>
        <strain evidence="6">KRD185</strain>
    </source>
</reference>
<evidence type="ECO:0000313" key="5">
    <source>
        <dbReference type="EMBL" id="MBW0131290.1"/>
    </source>
</evidence>
<comment type="caution">
    <text evidence="5">The sequence shown here is derived from an EMBL/GenBank/DDBJ whole genome shotgun (WGS) entry which is preliminary data.</text>
</comment>
<keyword evidence="1" id="KW-0808">Transferase</keyword>
<keyword evidence="6" id="KW-1185">Reference proteome</keyword>
<dbReference type="Proteomes" id="UP000694300">
    <property type="component" value="Unassembled WGS sequence"/>
</dbReference>
<dbReference type="InterPro" id="IPR050396">
    <property type="entry name" value="Glycosyltr_51/Transpeptidase"/>
</dbReference>
<dbReference type="EMBL" id="JADQDF010000001">
    <property type="protein sequence ID" value="MBW0131290.1"/>
    <property type="molecule type" value="Genomic_DNA"/>
</dbReference>
<evidence type="ECO:0000256" key="2">
    <source>
        <dbReference type="SAM" id="MobiDB-lite"/>
    </source>
</evidence>
<feature type="domain" description="Penicillin-binding protein transpeptidase" evidence="3">
    <location>
        <begin position="387"/>
        <end position="648"/>
    </location>
</feature>
<name>A0ABS6UGB0_9PSEU</name>
<evidence type="ECO:0000256" key="1">
    <source>
        <dbReference type="ARBA" id="ARBA00022679"/>
    </source>
</evidence>
<dbReference type="InterPro" id="IPR001460">
    <property type="entry name" value="PCN-bd_Tpept"/>
</dbReference>